<dbReference type="HOGENOM" id="CLU_1945263_0_0_9"/>
<accession>A4J643</accession>
<gene>
    <name evidence="1" type="ordered locus">Dred_2029</name>
</gene>
<dbReference type="Proteomes" id="UP000001556">
    <property type="component" value="Chromosome"/>
</dbReference>
<evidence type="ECO:0000313" key="2">
    <source>
        <dbReference type="Proteomes" id="UP000001556"/>
    </source>
</evidence>
<dbReference type="KEGG" id="drm:Dred_2029"/>
<name>A4J643_DESRM</name>
<protein>
    <submittedName>
        <fullName evidence="1">Uncharacterized protein</fullName>
    </submittedName>
</protein>
<dbReference type="AlphaFoldDB" id="A4J643"/>
<organism evidence="1 2">
    <name type="scientific">Desulforamulus reducens (strain ATCC BAA-1160 / DSM 100696 / MI-1)</name>
    <name type="common">Desulfotomaculum reducens</name>
    <dbReference type="NCBI Taxonomy" id="349161"/>
    <lineage>
        <taxon>Bacteria</taxon>
        <taxon>Bacillati</taxon>
        <taxon>Bacillota</taxon>
        <taxon>Clostridia</taxon>
        <taxon>Eubacteriales</taxon>
        <taxon>Peptococcaceae</taxon>
        <taxon>Desulforamulus</taxon>
    </lineage>
</organism>
<dbReference type="OrthoDB" id="1681626at2"/>
<keyword evidence="2" id="KW-1185">Reference proteome</keyword>
<evidence type="ECO:0000313" key="1">
    <source>
        <dbReference type="EMBL" id="ABO50546.1"/>
    </source>
</evidence>
<dbReference type="STRING" id="349161.Dred_2029"/>
<dbReference type="RefSeq" id="WP_011878352.1">
    <property type="nucleotide sequence ID" value="NC_009253.1"/>
</dbReference>
<reference evidence="1 2" key="1">
    <citation type="submission" date="2007-03" db="EMBL/GenBank/DDBJ databases">
        <title>Complete sequence of Desulfotomaculum reducens MI-1.</title>
        <authorList>
            <consortium name="US DOE Joint Genome Institute"/>
            <person name="Copeland A."/>
            <person name="Lucas S."/>
            <person name="Lapidus A."/>
            <person name="Barry K."/>
            <person name="Detter J.C."/>
            <person name="Glavina del Rio T."/>
            <person name="Hammon N."/>
            <person name="Israni S."/>
            <person name="Dalin E."/>
            <person name="Tice H."/>
            <person name="Pitluck S."/>
            <person name="Sims D."/>
            <person name="Brettin T."/>
            <person name="Bruce D."/>
            <person name="Han C."/>
            <person name="Tapia R."/>
            <person name="Schmutz J."/>
            <person name="Larimer F."/>
            <person name="Land M."/>
            <person name="Hauser L."/>
            <person name="Kyrpides N."/>
            <person name="Kim E."/>
            <person name="Tebo B.M."/>
            <person name="Richardson P."/>
        </authorList>
    </citation>
    <scope>NUCLEOTIDE SEQUENCE [LARGE SCALE GENOMIC DNA]</scope>
    <source>
        <strain evidence="1 2">MI-1</strain>
    </source>
</reference>
<sequence length="120" mass="13629">MEDFNLFVKERLVALHNKLIDSVTQKHPFIFGILKGQLSVMNYRLGIHVTDKGVAVENYTLHLAGFSMVDVKNGVLAPEILHDKGSIKPYLVIEKDDFVKILKDQQIINHITNATLKFLD</sequence>
<proteinExistence type="predicted"/>
<dbReference type="EMBL" id="CP000612">
    <property type="protein sequence ID" value="ABO50546.1"/>
    <property type="molecule type" value="Genomic_DNA"/>
</dbReference>